<evidence type="ECO:0000259" key="1">
    <source>
        <dbReference type="Pfam" id="PF01755"/>
    </source>
</evidence>
<proteinExistence type="predicted"/>
<evidence type="ECO:0000313" key="3">
    <source>
        <dbReference type="Proteomes" id="UP000054093"/>
    </source>
</evidence>
<comment type="caution">
    <text evidence="2">The sequence shown here is derived from an EMBL/GenBank/DDBJ whole genome shotgun (WGS) entry which is preliminary data.</text>
</comment>
<dbReference type="Proteomes" id="UP000054093">
    <property type="component" value="Unassembled WGS sequence"/>
</dbReference>
<reference evidence="2 3" key="1">
    <citation type="journal article" date="2011" name="Vet. Res.">
        <title>Genome sequence of Helicobacter suis supports its role in gastric pathology.</title>
        <authorList>
            <person name="Vermoote M."/>
            <person name="Vandekerckhove T.T."/>
            <person name="Flahou B."/>
            <person name="Pasmans F."/>
            <person name="Smet A."/>
            <person name="De Groote D."/>
            <person name="Van Criekinge W."/>
            <person name="Ducatelle R."/>
            <person name="Haesebrouck F."/>
        </authorList>
    </citation>
    <scope>NUCLEOTIDE SEQUENCE [LARGE SCALE GENOMIC DNA]</scope>
    <source>
        <strain evidence="2 3">HS5</strain>
    </source>
</reference>
<feature type="domain" description="Glycosyl transferase family 25" evidence="1">
    <location>
        <begin position="8"/>
        <end position="217"/>
    </location>
</feature>
<accession>E7G5D3</accession>
<gene>
    <name evidence="2" type="ORF">HSUHS5_1221</name>
</gene>
<dbReference type="EMBL" id="ADHO01000289">
    <property type="protein sequence ID" value="EFX41408.1"/>
    <property type="molecule type" value="Genomic_DNA"/>
</dbReference>
<dbReference type="Pfam" id="PF01755">
    <property type="entry name" value="Glyco_transf_25"/>
    <property type="match status" value="1"/>
</dbReference>
<organism evidence="2 3">
    <name type="scientific">Helicobacter suis HS5</name>
    <dbReference type="NCBI Taxonomy" id="710394"/>
    <lineage>
        <taxon>Bacteria</taxon>
        <taxon>Pseudomonadati</taxon>
        <taxon>Campylobacterota</taxon>
        <taxon>Epsilonproteobacteria</taxon>
        <taxon>Campylobacterales</taxon>
        <taxon>Helicobacteraceae</taxon>
        <taxon>Helicobacter</taxon>
    </lineage>
</organism>
<evidence type="ECO:0000313" key="2">
    <source>
        <dbReference type="EMBL" id="EFX41408.1"/>
    </source>
</evidence>
<sequence>MPVLDSLDIYVISLKNSKRYATCQAVVDNPPLNNHPIKFTFHMFDAIDKHSHYFKKDLGYTGLIENVYNPKWLKGNAWFESYDGREMLAEELGCYASQYMLWIKCIESNKPICILEDDFGLQHNFYESLIDCLSSPFDLVRLWAGFSYGVDGFTSIISTQHGEQVCLTDPEKEIIFLKHFYFSVLDTYGNMAYYITPKAAKILVSLSLHWCEPVDQFFNKVHAHKLPCMLYIPFSVLPDTHNTQSTIYSQENATLLKNDPIYKKKTKVSYWRILFEKIRRIYYYHYFVRKYASLTD</sequence>
<dbReference type="InterPro" id="IPR002654">
    <property type="entry name" value="Glyco_trans_25"/>
</dbReference>
<dbReference type="AlphaFoldDB" id="E7G5D3"/>
<name>E7G5D3_9HELI</name>
<dbReference type="CDD" id="cd06532">
    <property type="entry name" value="Glyco_transf_25"/>
    <property type="match status" value="1"/>
</dbReference>
<protein>
    <submittedName>
        <fullName evidence="2">Lipopolysaccharide biosynthesis protein</fullName>
    </submittedName>
</protein>